<comment type="caution">
    <text evidence="1">The sequence shown here is derived from an EMBL/GenBank/DDBJ whole genome shotgun (WGS) entry which is preliminary data.</text>
</comment>
<dbReference type="RefSeq" id="WP_164312799.1">
    <property type="nucleotide sequence ID" value="NZ_JAAGLU010000004.1"/>
</dbReference>
<dbReference type="EMBL" id="JAAGLU010000004">
    <property type="protein sequence ID" value="NEC85332.1"/>
    <property type="molecule type" value="Genomic_DNA"/>
</dbReference>
<name>A0A6B3BLT6_9ACTN</name>
<dbReference type="AlphaFoldDB" id="A0A6B3BLT6"/>
<sequence length="90" mass="9803">MTRDHTTEARREIGKLFPEGRSWGFGGAADISTIDPSNVPGRYGWVGGARVSAHIVPSTVTVTILLTRRAADSPVPPRWTRDFRRNGADG</sequence>
<organism evidence="1">
    <name type="scientific">Streptomyces sp. SID12501</name>
    <dbReference type="NCBI Taxonomy" id="2706042"/>
    <lineage>
        <taxon>Bacteria</taxon>
        <taxon>Bacillati</taxon>
        <taxon>Actinomycetota</taxon>
        <taxon>Actinomycetes</taxon>
        <taxon>Kitasatosporales</taxon>
        <taxon>Streptomycetaceae</taxon>
        <taxon>Streptomyces</taxon>
    </lineage>
</organism>
<proteinExistence type="predicted"/>
<reference evidence="1" key="1">
    <citation type="submission" date="2020-01" db="EMBL/GenBank/DDBJ databases">
        <title>Insect and environment-associated Actinomycetes.</title>
        <authorList>
            <person name="Currrie C."/>
            <person name="Chevrette M."/>
            <person name="Carlson C."/>
            <person name="Stubbendieck R."/>
            <person name="Wendt-Pienkowski E."/>
        </authorList>
    </citation>
    <scope>NUCLEOTIDE SEQUENCE</scope>
    <source>
        <strain evidence="1">SID12501</strain>
    </source>
</reference>
<accession>A0A6B3BLT6</accession>
<protein>
    <submittedName>
        <fullName evidence="1">Uncharacterized protein</fullName>
    </submittedName>
</protein>
<evidence type="ECO:0000313" key="1">
    <source>
        <dbReference type="EMBL" id="NEC85332.1"/>
    </source>
</evidence>
<gene>
    <name evidence="1" type="ORF">G3I71_05630</name>
</gene>